<dbReference type="AlphaFoldDB" id="A0AAP9WEI6"/>
<reference evidence="1" key="1">
    <citation type="submission" date="2019-09" db="EMBL/GenBank/DDBJ databases">
        <title>Comparative Genomics of Leptospira interrogans Reveals Genome Plasticity - A Common Adaptive Strategy for Survival in Various Hosts.</title>
        <authorList>
            <person name="Ramli S.R."/>
            <person name="Bunk B."/>
            <person name="Goris M."/>
            <person name="Bhuju S."/>
            <person name="Jarek M."/>
            <person name="Sproer C."/>
            <person name="Mustakim S."/>
            <person name="Strommenger B."/>
            <person name="Pessler F."/>
        </authorList>
    </citation>
    <scope>NUCLEOTIDE SEQUENCE</scope>
    <source>
        <strain evidence="1">782</strain>
    </source>
</reference>
<dbReference type="GeneID" id="61142775"/>
<protein>
    <submittedName>
        <fullName evidence="1">Uncharacterized protein</fullName>
    </submittedName>
</protein>
<evidence type="ECO:0000313" key="1">
    <source>
        <dbReference type="EMBL" id="QOI43859.1"/>
    </source>
</evidence>
<accession>A0AAP9WEI6</accession>
<gene>
    <name evidence="1" type="ORF">Lepto782_17440</name>
</gene>
<dbReference type="EMBL" id="CP043884">
    <property type="protein sequence ID" value="QOI43859.1"/>
    <property type="molecule type" value="Genomic_DNA"/>
</dbReference>
<sequence>MLTNIKWHFIKISPLFFPTTIKIVKAKYIHIPNFWSCLKTVLKNVKASNGFLICVYKTYVREKTIIIL</sequence>
<name>A0AAP9WEI6_LEPIR</name>
<dbReference type="Proteomes" id="UP000663124">
    <property type="component" value="Chromosome 1"/>
</dbReference>
<proteinExistence type="predicted"/>
<organism evidence="1 2">
    <name type="scientific">Leptospira interrogans serovar Canicola</name>
    <dbReference type="NCBI Taxonomy" id="211880"/>
    <lineage>
        <taxon>Bacteria</taxon>
        <taxon>Pseudomonadati</taxon>
        <taxon>Spirochaetota</taxon>
        <taxon>Spirochaetia</taxon>
        <taxon>Leptospirales</taxon>
        <taxon>Leptospiraceae</taxon>
        <taxon>Leptospira</taxon>
    </lineage>
</organism>
<dbReference type="RefSeq" id="WP_000957128.1">
    <property type="nucleotide sequence ID" value="NZ_CP043884.1"/>
</dbReference>
<evidence type="ECO:0000313" key="2">
    <source>
        <dbReference type="Proteomes" id="UP000663124"/>
    </source>
</evidence>